<evidence type="ECO:0000313" key="1">
    <source>
        <dbReference type="Proteomes" id="UP000887574"/>
    </source>
</evidence>
<protein>
    <submittedName>
        <fullName evidence="2">Uncharacterized protein</fullName>
    </submittedName>
</protein>
<dbReference type="PANTHER" id="PTHR43612:SF3">
    <property type="entry name" value="TRIFUNCTIONAL ENZYME SUBUNIT ALPHA, MITOCHONDRIAL"/>
    <property type="match status" value="1"/>
</dbReference>
<reference evidence="2" key="1">
    <citation type="submission" date="2022-11" db="UniProtKB">
        <authorList>
            <consortium name="WormBaseParasite"/>
        </authorList>
    </citation>
    <scope>IDENTIFICATION</scope>
</reference>
<evidence type="ECO:0000313" key="2">
    <source>
        <dbReference type="WBParaSite" id="jg12880"/>
    </source>
</evidence>
<dbReference type="InterPro" id="IPR050136">
    <property type="entry name" value="FA_oxidation_alpha_subunit"/>
</dbReference>
<dbReference type="GO" id="GO:0006635">
    <property type="term" value="P:fatty acid beta-oxidation"/>
    <property type="evidence" value="ECO:0007669"/>
    <property type="project" value="TreeGrafter"/>
</dbReference>
<accession>A0A915CUX1</accession>
<dbReference type="CDD" id="cd06558">
    <property type="entry name" value="crotonase-like"/>
    <property type="match status" value="1"/>
</dbReference>
<dbReference type="Pfam" id="PF00378">
    <property type="entry name" value="ECH_1"/>
    <property type="match status" value="1"/>
</dbReference>
<organism evidence="1 2">
    <name type="scientific">Ditylenchus dipsaci</name>
    <dbReference type="NCBI Taxonomy" id="166011"/>
    <lineage>
        <taxon>Eukaryota</taxon>
        <taxon>Metazoa</taxon>
        <taxon>Ecdysozoa</taxon>
        <taxon>Nematoda</taxon>
        <taxon>Chromadorea</taxon>
        <taxon>Rhabditida</taxon>
        <taxon>Tylenchina</taxon>
        <taxon>Tylenchomorpha</taxon>
        <taxon>Sphaerularioidea</taxon>
        <taxon>Anguinidae</taxon>
        <taxon>Anguininae</taxon>
        <taxon>Ditylenchus</taxon>
    </lineage>
</organism>
<dbReference type="PANTHER" id="PTHR43612">
    <property type="entry name" value="TRIFUNCTIONAL ENZYME SUBUNIT ALPHA"/>
    <property type="match status" value="1"/>
</dbReference>
<proteinExistence type="predicted"/>
<dbReference type="SUPFAM" id="SSF52096">
    <property type="entry name" value="ClpP/crotonase"/>
    <property type="match status" value="1"/>
</dbReference>
<dbReference type="GO" id="GO:0016507">
    <property type="term" value="C:mitochondrial fatty acid beta-oxidation multienzyme complex"/>
    <property type="evidence" value="ECO:0007669"/>
    <property type="project" value="TreeGrafter"/>
</dbReference>
<sequence>MLARFVCASRNFKIGSMRGLATASSAAISRPSAPESGPQKAVSYEVKDGIAVVKIDVHDSKGFPITLSVQLLFLSPVQENTLNQQVSTELRQVLDSVEQDSSVKDAQIQFERLEKCNKPIVAAIMGTCMGGGLELAMACHYRIAVNDKKLSLPSQK</sequence>
<dbReference type="Proteomes" id="UP000887574">
    <property type="component" value="Unplaced"/>
</dbReference>
<dbReference type="Gene3D" id="3.90.226.10">
    <property type="entry name" value="2-enoyl-CoA Hydratase, Chain A, domain 1"/>
    <property type="match status" value="1"/>
</dbReference>
<dbReference type="AlphaFoldDB" id="A0A915CUX1"/>
<dbReference type="InterPro" id="IPR001753">
    <property type="entry name" value="Enoyl-CoA_hydra/iso"/>
</dbReference>
<dbReference type="InterPro" id="IPR029045">
    <property type="entry name" value="ClpP/crotonase-like_dom_sf"/>
</dbReference>
<keyword evidence="1" id="KW-1185">Reference proteome</keyword>
<dbReference type="GO" id="GO:0004300">
    <property type="term" value="F:enoyl-CoA hydratase activity"/>
    <property type="evidence" value="ECO:0007669"/>
    <property type="project" value="TreeGrafter"/>
</dbReference>
<dbReference type="WBParaSite" id="jg12880">
    <property type="protein sequence ID" value="jg12880"/>
    <property type="gene ID" value="jg12880"/>
</dbReference>
<dbReference type="GO" id="GO:0016509">
    <property type="term" value="F:long-chain (3S)-3-hydroxyacyl-CoA dehydrogenase (NAD+) activity"/>
    <property type="evidence" value="ECO:0007669"/>
    <property type="project" value="TreeGrafter"/>
</dbReference>
<name>A0A915CUX1_9BILA</name>